<keyword evidence="2" id="KW-1185">Reference proteome</keyword>
<gene>
    <name evidence="1" type="ORF">Plil01_001714300</name>
</gene>
<organism evidence="1 2">
    <name type="scientific">Phytophthora lilii</name>
    <dbReference type="NCBI Taxonomy" id="2077276"/>
    <lineage>
        <taxon>Eukaryota</taxon>
        <taxon>Sar</taxon>
        <taxon>Stramenopiles</taxon>
        <taxon>Oomycota</taxon>
        <taxon>Peronosporomycetes</taxon>
        <taxon>Peronosporales</taxon>
        <taxon>Peronosporaceae</taxon>
        <taxon>Phytophthora</taxon>
    </lineage>
</organism>
<reference evidence="1" key="1">
    <citation type="submission" date="2023-04" db="EMBL/GenBank/DDBJ databases">
        <title>Phytophthora lilii NBRC 32176.</title>
        <authorList>
            <person name="Ichikawa N."/>
            <person name="Sato H."/>
            <person name="Tonouchi N."/>
        </authorList>
    </citation>
    <scope>NUCLEOTIDE SEQUENCE</scope>
    <source>
        <strain evidence="1">NBRC 32176</strain>
    </source>
</reference>
<evidence type="ECO:0000313" key="1">
    <source>
        <dbReference type="EMBL" id="GMF49848.1"/>
    </source>
</evidence>
<dbReference type="CDD" id="cd09272">
    <property type="entry name" value="RNase_HI_RT_Ty1"/>
    <property type="match status" value="1"/>
</dbReference>
<proteinExistence type="predicted"/>
<dbReference type="AlphaFoldDB" id="A0A9W6XY35"/>
<dbReference type="EMBL" id="BSXW01004801">
    <property type="protein sequence ID" value="GMF49848.1"/>
    <property type="molecule type" value="Genomic_DNA"/>
</dbReference>
<dbReference type="OrthoDB" id="119838at2759"/>
<comment type="caution">
    <text evidence="1">The sequence shown here is derived from an EMBL/GenBank/DDBJ whole genome shotgun (WGS) entry which is preliminary data.</text>
</comment>
<evidence type="ECO:0000313" key="2">
    <source>
        <dbReference type="Proteomes" id="UP001165083"/>
    </source>
</evidence>
<dbReference type="PANTHER" id="PTHR11439">
    <property type="entry name" value="GAG-POL-RELATED RETROTRANSPOSON"/>
    <property type="match status" value="1"/>
</dbReference>
<sequence>MSLYSATQEAIWLRRLLQDLDYGGEAATIVYQDNQGCIALAKNPVYHSRTKHIDIKYHFLREQVGHEVIKLEYKPTDEMVADGFTKALPRDKHTKFVAGLRMEA</sequence>
<accession>A0A9W6XY35</accession>
<name>A0A9W6XY35_9STRA</name>
<protein>
    <submittedName>
        <fullName evidence="1">Unnamed protein product</fullName>
    </submittedName>
</protein>
<dbReference type="Proteomes" id="UP001165083">
    <property type="component" value="Unassembled WGS sequence"/>
</dbReference>
<dbReference type="PANTHER" id="PTHR11439:SF467">
    <property type="entry name" value="INTEGRASE CATALYTIC DOMAIN-CONTAINING PROTEIN"/>
    <property type="match status" value="1"/>
</dbReference>